<sequence length="120" mass="13243">MPSPLRKSTSLSRLSTAEEGIFQVKLSTSREDNCRVSLYLCSSKNLHAGSRVQRLSKSAENGTNTVLTKEKLKILCPRFLSKVHHSPEADCFLTGAGPLQKPERSDSRRPLSSPSFLLAE</sequence>
<reference evidence="2 3" key="1">
    <citation type="submission" date="2014-05" db="EMBL/GenBank/DDBJ databases">
        <authorList>
            <person name="Sibley D."/>
            <person name="Venepally P."/>
            <person name="Karamycheva S."/>
            <person name="Hadjithomas M."/>
            <person name="Khan A."/>
            <person name="Brunk B."/>
            <person name="Roos D."/>
            <person name="Caler E."/>
            <person name="Lorenzi H."/>
        </authorList>
    </citation>
    <scope>NUCLEOTIDE SEQUENCE [LARGE SCALE GENOMIC DNA]</scope>
    <source>
        <strain evidence="2 3">RUB</strain>
    </source>
</reference>
<evidence type="ECO:0000313" key="3">
    <source>
        <dbReference type="Proteomes" id="UP000028834"/>
    </source>
</evidence>
<evidence type="ECO:0000313" key="2">
    <source>
        <dbReference type="EMBL" id="KFG58646.1"/>
    </source>
</evidence>
<dbReference type="VEuPathDB" id="ToxoDB:TGRUB_277705"/>
<proteinExistence type="predicted"/>
<dbReference type="Proteomes" id="UP000028834">
    <property type="component" value="Unassembled WGS sequence"/>
</dbReference>
<name>A0A086LPS8_TOXGO</name>
<feature type="compositionally biased region" description="Low complexity" evidence="1">
    <location>
        <begin position="110"/>
        <end position="120"/>
    </location>
</feature>
<organism evidence="2 3">
    <name type="scientific">Toxoplasma gondii RUB</name>
    <dbReference type="NCBI Taxonomy" id="935652"/>
    <lineage>
        <taxon>Eukaryota</taxon>
        <taxon>Sar</taxon>
        <taxon>Alveolata</taxon>
        <taxon>Apicomplexa</taxon>
        <taxon>Conoidasida</taxon>
        <taxon>Coccidia</taxon>
        <taxon>Eucoccidiorida</taxon>
        <taxon>Eimeriorina</taxon>
        <taxon>Sarcocystidae</taxon>
        <taxon>Toxoplasma</taxon>
    </lineage>
</organism>
<feature type="region of interest" description="Disordered" evidence="1">
    <location>
        <begin position="94"/>
        <end position="120"/>
    </location>
</feature>
<gene>
    <name evidence="2" type="ORF">TGRUB_277705</name>
</gene>
<accession>A0A086LPS8</accession>
<evidence type="ECO:0000256" key="1">
    <source>
        <dbReference type="SAM" id="MobiDB-lite"/>
    </source>
</evidence>
<dbReference type="EMBL" id="AFYV02002461">
    <property type="protein sequence ID" value="KFG58646.1"/>
    <property type="molecule type" value="Genomic_DNA"/>
</dbReference>
<dbReference type="AlphaFoldDB" id="A0A086LPS8"/>
<protein>
    <submittedName>
        <fullName evidence="2">Uncharacterized protein</fullName>
    </submittedName>
</protein>
<comment type="caution">
    <text evidence="2">The sequence shown here is derived from an EMBL/GenBank/DDBJ whole genome shotgun (WGS) entry which is preliminary data.</text>
</comment>